<gene>
    <name evidence="2" type="ORF">O4220_23660</name>
</gene>
<protein>
    <submittedName>
        <fullName evidence="2">Uncharacterized protein</fullName>
    </submittedName>
</protein>
<dbReference type="EMBL" id="JAPWIJ010000012">
    <property type="protein sequence ID" value="MCZ4521526.1"/>
    <property type="molecule type" value="Genomic_DNA"/>
</dbReference>
<accession>A0ABT4MKM9</accession>
<feature type="compositionally biased region" description="Basic and acidic residues" evidence="1">
    <location>
        <begin position="31"/>
        <end position="40"/>
    </location>
</feature>
<feature type="region of interest" description="Disordered" evidence="1">
    <location>
        <begin position="1"/>
        <end position="51"/>
    </location>
</feature>
<name>A0ABT4MKM9_9NOCA</name>
<evidence type="ECO:0000313" key="2">
    <source>
        <dbReference type="EMBL" id="MCZ4521526.1"/>
    </source>
</evidence>
<proteinExistence type="predicted"/>
<evidence type="ECO:0000256" key="1">
    <source>
        <dbReference type="SAM" id="MobiDB-lite"/>
    </source>
</evidence>
<evidence type="ECO:0000313" key="3">
    <source>
        <dbReference type="Proteomes" id="UP001081071"/>
    </source>
</evidence>
<keyword evidence="3" id="KW-1185">Reference proteome</keyword>
<reference evidence="2" key="1">
    <citation type="submission" date="2022-12" db="EMBL/GenBank/DDBJ databases">
        <authorList>
            <person name="Krivoruchko A.V."/>
            <person name="Elkin A."/>
        </authorList>
    </citation>
    <scope>NUCLEOTIDE SEQUENCE</scope>
    <source>
        <strain evidence="2">IEGM 1391</strain>
    </source>
</reference>
<organism evidence="2 3">
    <name type="scientific">Rhodococcus ruber</name>
    <dbReference type="NCBI Taxonomy" id="1830"/>
    <lineage>
        <taxon>Bacteria</taxon>
        <taxon>Bacillati</taxon>
        <taxon>Actinomycetota</taxon>
        <taxon>Actinomycetes</taxon>
        <taxon>Mycobacteriales</taxon>
        <taxon>Nocardiaceae</taxon>
        <taxon>Rhodococcus</taxon>
    </lineage>
</organism>
<sequence length="51" mass="5364">MTMPSDASEAVPSHGSNDGPREPTPETDAVEGAHVDEENVPHPPTDTDPQN</sequence>
<dbReference type="RefSeq" id="WP_269607976.1">
    <property type="nucleotide sequence ID" value="NZ_JAPWIJ010000012.1"/>
</dbReference>
<dbReference type="Proteomes" id="UP001081071">
    <property type="component" value="Unassembled WGS sequence"/>
</dbReference>
<feature type="compositionally biased region" description="Pro residues" evidence="1">
    <location>
        <begin position="41"/>
        <end position="51"/>
    </location>
</feature>
<comment type="caution">
    <text evidence="2">The sequence shown here is derived from an EMBL/GenBank/DDBJ whole genome shotgun (WGS) entry which is preliminary data.</text>
</comment>